<sequence>MKFTEREMTVAVEAVAARSFEALPRLLRSRAGGTSWDTLSKGDRYPLLAAAGDLVLPALTALPERPTVGAPPAFSDEEYEAAAEEALRQRADRNEPGAWDATAERKRRKAVAAGAAVLRIAVAAMPVRQDPDALIVPDHL</sequence>
<name>A0A6P0HIS7_9ACTN</name>
<dbReference type="Proteomes" id="UP000468687">
    <property type="component" value="Unassembled WGS sequence"/>
</dbReference>
<accession>A0A6P0HIS7</accession>
<organism evidence="1 2">
    <name type="scientific">Nocardioides zeae</name>
    <dbReference type="NCBI Taxonomy" id="1457234"/>
    <lineage>
        <taxon>Bacteria</taxon>
        <taxon>Bacillati</taxon>
        <taxon>Actinomycetota</taxon>
        <taxon>Actinomycetes</taxon>
        <taxon>Propionibacteriales</taxon>
        <taxon>Nocardioidaceae</taxon>
        <taxon>Nocardioides</taxon>
    </lineage>
</organism>
<comment type="caution">
    <text evidence="1">The sequence shown here is derived from an EMBL/GenBank/DDBJ whole genome shotgun (WGS) entry which is preliminary data.</text>
</comment>
<evidence type="ECO:0000313" key="2">
    <source>
        <dbReference type="Proteomes" id="UP000468687"/>
    </source>
</evidence>
<keyword evidence="2" id="KW-1185">Reference proteome</keyword>
<reference evidence="1 2" key="1">
    <citation type="journal article" date="2014" name="Int. J. Syst. Evol. Microbiol.">
        <title>Nocardioides zeae sp. nov., isolated from the stem of Zea mays.</title>
        <authorList>
            <person name="Glaeser S.P."/>
            <person name="McInroy J.A."/>
            <person name="Busse H.J."/>
            <person name="Kampfer P."/>
        </authorList>
    </citation>
    <scope>NUCLEOTIDE SEQUENCE [LARGE SCALE GENOMIC DNA]</scope>
    <source>
        <strain evidence="1 2">JCM 30728</strain>
    </source>
</reference>
<dbReference type="AlphaFoldDB" id="A0A6P0HIS7"/>
<dbReference type="EMBL" id="JAAGXA010000005">
    <property type="protein sequence ID" value="NEN78501.1"/>
    <property type="molecule type" value="Genomic_DNA"/>
</dbReference>
<evidence type="ECO:0000313" key="1">
    <source>
        <dbReference type="EMBL" id="NEN78501.1"/>
    </source>
</evidence>
<dbReference type="RefSeq" id="WP_163772031.1">
    <property type="nucleotide sequence ID" value="NZ_JAAGXA010000005.1"/>
</dbReference>
<gene>
    <name evidence="1" type="ORF">G3T38_09435</name>
</gene>
<proteinExistence type="predicted"/>
<protein>
    <submittedName>
        <fullName evidence="1">Uncharacterized protein</fullName>
    </submittedName>
</protein>